<gene>
    <name evidence="1" type="ORF">LY60_00138</name>
</gene>
<proteinExistence type="predicted"/>
<reference evidence="1 2" key="1">
    <citation type="submission" date="2019-07" db="EMBL/GenBank/DDBJ databases">
        <title>Genomic Encyclopedia of Type Strains, Phase I: the one thousand microbial genomes (KMG-I) project.</title>
        <authorList>
            <person name="Kyrpides N."/>
        </authorList>
    </citation>
    <scope>NUCLEOTIDE SEQUENCE [LARGE SCALE GENOMIC DNA]</scope>
    <source>
        <strain evidence="1 2">DSM 13558</strain>
    </source>
</reference>
<protein>
    <submittedName>
        <fullName evidence="1">Uncharacterized protein</fullName>
    </submittedName>
</protein>
<sequence>MKECTISIDAPDKILKGAGIPDSSFVPSGIYNIKIKFSNTGENSKICSFSSTLGNGIRYLKNFSLEGPDESLKSKLIVVEPNALLGNNNCIIFANNFILSPGSTNVLSFNVALCDRYTTGSVENSGDKIPHKEKINFFAHLIEGENVDSCSASSSAHDYEMKVMCQEENIKPGETTKFYVHCCTGQYDVARSVYIRSILDDGLEFVADSCNLEPRNVYKFNGKTVIKWDVGTLQPSETRRIGYMVKLRSDFNKESGTMLRNKLNSNCINNSEYTQCPSSCSYSLRVINT</sequence>
<keyword evidence="2" id="KW-1185">Reference proteome</keyword>
<dbReference type="Proteomes" id="UP000315343">
    <property type="component" value="Unassembled WGS sequence"/>
</dbReference>
<dbReference type="RefSeq" id="WP_145078578.1">
    <property type="nucleotide sequence ID" value="NZ_DAMBUX010000007.1"/>
</dbReference>
<dbReference type="AlphaFoldDB" id="A0A562JK94"/>
<organism evidence="1 2">
    <name type="scientific">Sedimentibacter saalensis</name>
    <dbReference type="NCBI Taxonomy" id="130788"/>
    <lineage>
        <taxon>Bacteria</taxon>
        <taxon>Bacillati</taxon>
        <taxon>Bacillota</taxon>
        <taxon>Tissierellia</taxon>
        <taxon>Sedimentibacter</taxon>
    </lineage>
</organism>
<accession>A0A562JK94</accession>
<comment type="caution">
    <text evidence="1">The sequence shown here is derived from an EMBL/GenBank/DDBJ whole genome shotgun (WGS) entry which is preliminary data.</text>
</comment>
<evidence type="ECO:0000313" key="1">
    <source>
        <dbReference type="EMBL" id="TWH83528.1"/>
    </source>
</evidence>
<dbReference type="EMBL" id="VLKH01000001">
    <property type="protein sequence ID" value="TWH83528.1"/>
    <property type="molecule type" value="Genomic_DNA"/>
</dbReference>
<evidence type="ECO:0000313" key="2">
    <source>
        <dbReference type="Proteomes" id="UP000315343"/>
    </source>
</evidence>
<name>A0A562JK94_9FIRM</name>